<dbReference type="InterPro" id="IPR004291">
    <property type="entry name" value="Transposase_IS66_central"/>
</dbReference>
<sequence length="525" mass="59164">MVVPPEIDGLPPELKQFILILLAENAELKRQNAELREEIARLKGLKGRPQIKPSGMEDATAAKPGGKVADRRRRGKITRRVSVEDQIVKAEVPPGSRFKGYEDFAVQELELRVRAIRYRRERWLTPDGRTVIAPLPPGVRGHFGPELRRFVLVQYHQGQVTVPRLVAQLEAIGVTISKRQLVRLLIAGQDEFLAEARDVLRAGLRTAGWVSVDDTGARHKGVNGFCTQIGNDSFAWFGTTQSKSRLNFLDLLRAGYTDYVVNDAALRYMRERALSGSVIARLAEHPDRQFADPQAWQAHLERLGITALSVTPNPVQIATEAALWGSIQSHEFLRDSVIVSDDAGQFAVGQHALCWIHAERLVHKLDTFTDDQRAAQQHVRSLIWQFYADLKDYCRTPTPWRRPHLSERFDYIFGRHTGFVTLDRLLRRLQANKAELLTVLDHPDIPLHTNGSENDIRSQVTRRKVSSGTRSDLGRDCRDAFLGLTKTCTKLGIAFWNYLGSRLSVPDQPIVPALPDLIRARGHPA</sequence>
<evidence type="ECO:0000259" key="3">
    <source>
        <dbReference type="Pfam" id="PF03050"/>
    </source>
</evidence>
<accession>A0A7V8NML5</accession>
<dbReference type="PANTHER" id="PTHR33678">
    <property type="entry name" value="BLL1576 PROTEIN"/>
    <property type="match status" value="1"/>
</dbReference>
<proteinExistence type="predicted"/>
<feature type="domain" description="Transposase IS66 central" evidence="3">
    <location>
        <begin position="141"/>
        <end position="245"/>
    </location>
</feature>
<name>A0A7V8NML5_9BACT</name>
<evidence type="ECO:0000256" key="2">
    <source>
        <dbReference type="SAM" id="MobiDB-lite"/>
    </source>
</evidence>
<dbReference type="Proteomes" id="UP000567293">
    <property type="component" value="Unassembled WGS sequence"/>
</dbReference>
<dbReference type="Pfam" id="PF03050">
    <property type="entry name" value="DDE_Tnp_IS66"/>
    <property type="match status" value="2"/>
</dbReference>
<protein>
    <submittedName>
        <fullName evidence="4">Transposase</fullName>
    </submittedName>
</protein>
<gene>
    <name evidence="4" type="ORF">HRJ53_03560</name>
</gene>
<feature type="compositionally biased region" description="Polar residues" evidence="2">
    <location>
        <begin position="450"/>
        <end position="459"/>
    </location>
</feature>
<feature type="region of interest" description="Disordered" evidence="2">
    <location>
        <begin position="48"/>
        <end position="73"/>
    </location>
</feature>
<dbReference type="InterPro" id="IPR052344">
    <property type="entry name" value="Transposase-related"/>
</dbReference>
<dbReference type="EMBL" id="JACDQQ010000348">
    <property type="protein sequence ID" value="MBA0084051.1"/>
    <property type="molecule type" value="Genomic_DNA"/>
</dbReference>
<reference evidence="4" key="1">
    <citation type="submission" date="2020-06" db="EMBL/GenBank/DDBJ databases">
        <title>Legume-microbial interactions unlock mineral nutrients during tropical forest succession.</title>
        <authorList>
            <person name="Epihov D.Z."/>
        </authorList>
    </citation>
    <scope>NUCLEOTIDE SEQUENCE [LARGE SCALE GENOMIC DNA]</scope>
    <source>
        <strain evidence="4">Pan2503</strain>
    </source>
</reference>
<feature type="domain" description="Transposase IS66 central" evidence="3">
    <location>
        <begin position="350"/>
        <end position="474"/>
    </location>
</feature>
<keyword evidence="5" id="KW-1185">Reference proteome</keyword>
<keyword evidence="1" id="KW-0175">Coiled coil</keyword>
<evidence type="ECO:0000256" key="1">
    <source>
        <dbReference type="SAM" id="Coils"/>
    </source>
</evidence>
<evidence type="ECO:0000313" key="4">
    <source>
        <dbReference type="EMBL" id="MBA0084051.1"/>
    </source>
</evidence>
<comment type="caution">
    <text evidence="4">The sequence shown here is derived from an EMBL/GenBank/DDBJ whole genome shotgun (WGS) entry which is preliminary data.</text>
</comment>
<dbReference type="AlphaFoldDB" id="A0A7V8NML5"/>
<organism evidence="4 5">
    <name type="scientific">Candidatus Acidiferrum panamense</name>
    <dbReference type="NCBI Taxonomy" id="2741543"/>
    <lineage>
        <taxon>Bacteria</taxon>
        <taxon>Pseudomonadati</taxon>
        <taxon>Acidobacteriota</taxon>
        <taxon>Terriglobia</taxon>
        <taxon>Candidatus Acidiferrales</taxon>
        <taxon>Candidatus Acidiferrum</taxon>
    </lineage>
</organism>
<evidence type="ECO:0000313" key="5">
    <source>
        <dbReference type="Proteomes" id="UP000567293"/>
    </source>
</evidence>
<feature type="region of interest" description="Disordered" evidence="2">
    <location>
        <begin position="450"/>
        <end position="472"/>
    </location>
</feature>
<feature type="coiled-coil region" evidence="1">
    <location>
        <begin position="18"/>
        <end position="48"/>
    </location>
</feature>